<evidence type="ECO:0000313" key="2">
    <source>
        <dbReference type="EMBL" id="BAU79805.1"/>
    </source>
</evidence>
<dbReference type="Pfam" id="PF00873">
    <property type="entry name" value="ACR_tran"/>
    <property type="match status" value="1"/>
</dbReference>
<organism evidence="2">
    <name type="scientific">uncultured Aquificaceae bacterium</name>
    <dbReference type="NCBI Taxonomy" id="374108"/>
    <lineage>
        <taxon>Bacteria</taxon>
        <taxon>Pseudomonadati</taxon>
        <taxon>Aquificota</taxon>
        <taxon>Aquificia</taxon>
        <taxon>Aquificales</taxon>
        <taxon>Aquificaceae</taxon>
        <taxon>environmental samples</taxon>
    </lineage>
</organism>
<dbReference type="EMBL" id="LC145148">
    <property type="protein sequence ID" value="BAU79805.1"/>
    <property type="molecule type" value="Genomic_DNA"/>
</dbReference>
<keyword evidence="1" id="KW-1133">Transmembrane helix</keyword>
<dbReference type="GO" id="GO:0016020">
    <property type="term" value="C:membrane"/>
    <property type="evidence" value="ECO:0007669"/>
    <property type="project" value="InterPro"/>
</dbReference>
<reference evidence="2" key="1">
    <citation type="journal article" date="2016" name="Microbes Environ.">
        <title>In Situ Gene Expression Responsible for Sulfide Oxidation and CO2 Fixation of an Uncultured Large Sausage-Shaped Aquificae Bacterium in a Sulfidic Hot Spring.</title>
        <authorList>
            <person name="Tamazawa S."/>
            <person name="Yamamoto K."/>
            <person name="Takasaki K."/>
            <person name="Mitani Y."/>
            <person name="Hanada S."/>
            <person name="Kamagata Y."/>
            <person name="Tamaki H."/>
        </authorList>
    </citation>
    <scope>NUCLEOTIDE SEQUENCE</scope>
</reference>
<accession>A0A146JBH2</accession>
<dbReference type="AlphaFoldDB" id="A0A146JBH2"/>
<dbReference type="GO" id="GO:0022857">
    <property type="term" value="F:transmembrane transporter activity"/>
    <property type="evidence" value="ECO:0007669"/>
    <property type="project" value="InterPro"/>
</dbReference>
<evidence type="ECO:0000256" key="1">
    <source>
        <dbReference type="SAM" id="Phobius"/>
    </source>
</evidence>
<keyword evidence="1" id="KW-0472">Membrane</keyword>
<feature type="transmembrane region" description="Helical" evidence="1">
    <location>
        <begin position="27"/>
        <end position="46"/>
    </location>
</feature>
<keyword evidence="1" id="KW-0812">Transmembrane</keyword>
<protein>
    <submittedName>
        <fullName evidence="2">Putative CzcA family heavy metal efflux pump</fullName>
    </submittedName>
</protein>
<dbReference type="InterPro" id="IPR001036">
    <property type="entry name" value="Acrflvin-R"/>
</dbReference>
<sequence>MITGLTASVGLFPASISHGVGSQVQKPLAVVVGGMLVGTILLLLFFPRLLKFVEVKEI</sequence>
<dbReference type="Gene3D" id="1.20.1640.10">
    <property type="entry name" value="Multidrug efflux transporter AcrB transmembrane domain"/>
    <property type="match status" value="1"/>
</dbReference>
<proteinExistence type="predicted"/>
<dbReference type="SUPFAM" id="SSF82866">
    <property type="entry name" value="Multidrug efflux transporter AcrB transmembrane domain"/>
    <property type="match status" value="1"/>
</dbReference>
<name>A0A146JBH2_9AQUI</name>